<feature type="transmembrane region" description="Helical" evidence="1">
    <location>
        <begin position="43"/>
        <end position="65"/>
    </location>
</feature>
<organism evidence="2">
    <name type="scientific">hydrothermal vent metagenome</name>
    <dbReference type="NCBI Taxonomy" id="652676"/>
    <lineage>
        <taxon>unclassified sequences</taxon>
        <taxon>metagenomes</taxon>
        <taxon>ecological metagenomes</taxon>
    </lineage>
</organism>
<protein>
    <recommendedName>
        <fullName evidence="3">TVP38/TMEM64 family membrane protein</fullName>
    </recommendedName>
</protein>
<evidence type="ECO:0008006" key="3">
    <source>
        <dbReference type="Google" id="ProtNLM"/>
    </source>
</evidence>
<keyword evidence="1" id="KW-0472">Membrane</keyword>
<keyword evidence="1" id="KW-0812">Transmembrane</keyword>
<reference evidence="2" key="1">
    <citation type="submission" date="2018-06" db="EMBL/GenBank/DDBJ databases">
        <authorList>
            <person name="Zhirakovskaya E."/>
        </authorList>
    </citation>
    <scope>NUCLEOTIDE SEQUENCE</scope>
</reference>
<evidence type="ECO:0000256" key="1">
    <source>
        <dbReference type="SAM" id="Phobius"/>
    </source>
</evidence>
<feature type="transmembrane region" description="Helical" evidence="1">
    <location>
        <begin position="157"/>
        <end position="181"/>
    </location>
</feature>
<proteinExistence type="predicted"/>
<evidence type="ECO:0000313" key="2">
    <source>
        <dbReference type="EMBL" id="VAW24927.1"/>
    </source>
</evidence>
<feature type="transmembrane region" description="Helical" evidence="1">
    <location>
        <begin position="12"/>
        <end position="31"/>
    </location>
</feature>
<sequence>MKTIGIKNIIRWVALIALLVTLNLGIGVLLTRYVAPLSGQESMLFGLVVFSLLLFYVILLAIPFVPGVEIGLSLMIVHGAAAAPFVHGATVLGLLLAYGVGLAFSDRFSCKFLSTMGLVKACAYVEGLKGMDREQRITTLQSSMPPWAGKWILNHRYLMLALALNVPGNAFIGGGGGISLVAGLSRLYSPSALIITIILATAPVPVMFYIFGSSIIN</sequence>
<feature type="transmembrane region" description="Helical" evidence="1">
    <location>
        <begin position="187"/>
        <end position="211"/>
    </location>
</feature>
<keyword evidence="1" id="KW-1133">Transmembrane helix</keyword>
<name>A0A3B0UHX1_9ZZZZ</name>
<dbReference type="EMBL" id="UOEQ01000567">
    <property type="protein sequence ID" value="VAW24927.1"/>
    <property type="molecule type" value="Genomic_DNA"/>
</dbReference>
<feature type="transmembrane region" description="Helical" evidence="1">
    <location>
        <begin position="85"/>
        <end position="104"/>
    </location>
</feature>
<gene>
    <name evidence="2" type="ORF">MNBD_ALPHA11-159</name>
</gene>
<accession>A0A3B0UHX1</accession>
<dbReference type="AlphaFoldDB" id="A0A3B0UHX1"/>